<protein>
    <submittedName>
        <fullName evidence="1">Uncharacterized protein</fullName>
    </submittedName>
</protein>
<dbReference type="EMBL" id="CM056743">
    <property type="protein sequence ID" value="KAJ8672358.1"/>
    <property type="molecule type" value="Genomic_DNA"/>
</dbReference>
<keyword evidence="2" id="KW-1185">Reference proteome</keyword>
<proteinExistence type="predicted"/>
<gene>
    <name evidence="1" type="ORF">QAD02_003617</name>
</gene>
<dbReference type="Proteomes" id="UP001239111">
    <property type="component" value="Chromosome 3"/>
</dbReference>
<evidence type="ECO:0000313" key="2">
    <source>
        <dbReference type="Proteomes" id="UP001239111"/>
    </source>
</evidence>
<accession>A0ACC2NNB0</accession>
<evidence type="ECO:0000313" key="1">
    <source>
        <dbReference type="EMBL" id="KAJ8672358.1"/>
    </source>
</evidence>
<organism evidence="1 2">
    <name type="scientific">Eretmocerus hayati</name>
    <dbReference type="NCBI Taxonomy" id="131215"/>
    <lineage>
        <taxon>Eukaryota</taxon>
        <taxon>Metazoa</taxon>
        <taxon>Ecdysozoa</taxon>
        <taxon>Arthropoda</taxon>
        <taxon>Hexapoda</taxon>
        <taxon>Insecta</taxon>
        <taxon>Pterygota</taxon>
        <taxon>Neoptera</taxon>
        <taxon>Endopterygota</taxon>
        <taxon>Hymenoptera</taxon>
        <taxon>Apocrita</taxon>
        <taxon>Proctotrupomorpha</taxon>
        <taxon>Chalcidoidea</taxon>
        <taxon>Aphelinidae</taxon>
        <taxon>Aphelininae</taxon>
        <taxon>Eretmocerus</taxon>
    </lineage>
</organism>
<comment type="caution">
    <text evidence="1">The sequence shown here is derived from an EMBL/GenBank/DDBJ whole genome shotgun (WGS) entry which is preliminary data.</text>
</comment>
<reference evidence="1" key="1">
    <citation type="submission" date="2023-04" db="EMBL/GenBank/DDBJ databases">
        <title>A chromosome-level genome assembly of the parasitoid wasp Eretmocerus hayati.</title>
        <authorList>
            <person name="Zhong Y."/>
            <person name="Liu S."/>
            <person name="Liu Y."/>
        </authorList>
    </citation>
    <scope>NUCLEOTIDE SEQUENCE</scope>
    <source>
        <strain evidence="1">ZJU_SS_LIU_2023</strain>
    </source>
</reference>
<name>A0ACC2NNB0_9HYME</name>
<sequence>MFVPRESTTHLVVIFLDYTRPDGQKAVELVPVGWWHQVSGVDFCSYPPDRDTHHVPKWVEGEKSPEDGWIAWKVKVIKQAKNHEQGLRRLKKSYTQEEFSSSADEVAAEIPVTESDIPILNDDQISDELMDISLLSDEDNDDTREERLPSSNSRSVSRPNTSNEPSVLPDRSPSETLAALNRVRSNSKKRPATVEDLENFEKRIKSQIKSELKSFRRSTQYDMNEFLREAASRVVLAKFSSETEKTIITRTSRWFSGSGDREGDRKLRSGGRPDTSSTSGSNENSAGSVNDSNDF</sequence>